<evidence type="ECO:0000256" key="4">
    <source>
        <dbReference type="HAMAP-Rule" id="MF_01812"/>
    </source>
</evidence>
<dbReference type="NCBIfam" id="NF002367">
    <property type="entry name" value="PRK01346.1-4"/>
    <property type="match status" value="1"/>
</dbReference>
<evidence type="ECO:0000256" key="3">
    <source>
        <dbReference type="ARBA" id="ARBA00023315"/>
    </source>
</evidence>
<dbReference type="AlphaFoldDB" id="A0A0J6XUL1"/>
<dbReference type="Pfam" id="PF13527">
    <property type="entry name" value="Acetyltransf_9"/>
    <property type="match status" value="1"/>
</dbReference>
<comment type="similarity">
    <text evidence="1 4">Belongs to the acetyltransferase Eis family.</text>
</comment>
<evidence type="ECO:0000259" key="5">
    <source>
        <dbReference type="PROSITE" id="PS51186"/>
    </source>
</evidence>
<name>A0A0J6XUL1_9ACTN</name>
<dbReference type="InterPro" id="IPR022902">
    <property type="entry name" value="NAcTrfase_Eis"/>
</dbReference>
<dbReference type="InterPro" id="IPR000182">
    <property type="entry name" value="GNAT_dom"/>
</dbReference>
<evidence type="ECO:0000256" key="2">
    <source>
        <dbReference type="ARBA" id="ARBA00022679"/>
    </source>
</evidence>
<feature type="active site" description="Proton donor" evidence="4">
    <location>
        <position position="126"/>
    </location>
</feature>
<dbReference type="Proteomes" id="UP000035932">
    <property type="component" value="Unassembled WGS sequence"/>
</dbReference>
<protein>
    <recommendedName>
        <fullName evidence="5">N-acetyltransferase domain-containing protein</fullName>
    </recommendedName>
</protein>
<dbReference type="PROSITE" id="PS51186">
    <property type="entry name" value="GNAT"/>
    <property type="match status" value="1"/>
</dbReference>
<organism evidence="6 7">
    <name type="scientific">Streptomyces roseus</name>
    <dbReference type="NCBI Taxonomy" id="66430"/>
    <lineage>
        <taxon>Bacteria</taxon>
        <taxon>Bacillati</taxon>
        <taxon>Actinomycetota</taxon>
        <taxon>Actinomycetes</taxon>
        <taxon>Kitasatosporales</taxon>
        <taxon>Streptomycetaceae</taxon>
        <taxon>Streptomyces</taxon>
    </lineage>
</organism>
<dbReference type="Pfam" id="PF13530">
    <property type="entry name" value="SCP2_2"/>
    <property type="match status" value="1"/>
</dbReference>
<dbReference type="SUPFAM" id="SSF55729">
    <property type="entry name" value="Acyl-CoA N-acyltransferases (Nat)"/>
    <property type="match status" value="1"/>
</dbReference>
<feature type="binding site" evidence="4">
    <location>
        <begin position="85"/>
        <end position="87"/>
    </location>
    <ligand>
        <name>acetyl-CoA</name>
        <dbReference type="ChEBI" id="CHEBI:57288"/>
    </ligand>
</feature>
<evidence type="ECO:0000313" key="6">
    <source>
        <dbReference type="EMBL" id="KMO98408.1"/>
    </source>
</evidence>
<keyword evidence="2 4" id="KW-0808">Transferase</keyword>
<dbReference type="Pfam" id="PF17668">
    <property type="entry name" value="Acetyltransf_17"/>
    <property type="match status" value="1"/>
</dbReference>
<evidence type="ECO:0000313" key="7">
    <source>
        <dbReference type="Proteomes" id="UP000035932"/>
    </source>
</evidence>
<keyword evidence="3 4" id="KW-0012">Acyltransferase</keyword>
<proteinExistence type="inferred from homology"/>
<comment type="caution">
    <text evidence="4">Lacks conserved residue(s) required for the propagation of feature annotation.</text>
</comment>
<dbReference type="HAMAP" id="MF_01812">
    <property type="entry name" value="Eis"/>
    <property type="match status" value="1"/>
</dbReference>
<comment type="caution">
    <text evidence="6">The sequence shown here is derived from an EMBL/GenBank/DDBJ whole genome shotgun (WGS) entry which is preliminary data.</text>
</comment>
<dbReference type="InterPro" id="IPR036527">
    <property type="entry name" value="SCP2_sterol-bd_dom_sf"/>
</dbReference>
<dbReference type="PATRIC" id="fig|66430.4.peg.3841"/>
<dbReference type="InterPro" id="IPR041380">
    <property type="entry name" value="Acetyltransf_17"/>
</dbReference>
<accession>A0A0J6XUL1</accession>
<sequence>MSADVRPIAESEFPAWLRAVNSGFLRPDPPTDSEIAQRAKHTDLARTLGAFDPATGRCVATFRSFAQELTVPGGASVPASAVTNVTVLPTHRRRGLLTRMMATELAAARERGDVVSTLIAAEYPIYGRYGYGPAASIAEWEIDVSRTGLDPRWSGPADGGRIELVDAAAVRAVGPGLHERLRAVSPGTVTRSARWWSLATGLEEMPSRPYQERFHAVYRTAEGEPAGLAVYGTDAHWTEAKVPLNTLQVKDLIAVTPEAERALWHFLCSIDWVLKVRTGHRAPDDLVAQLLPDPRSARIVTASDFLWVRVLDVVRALGARSYAVPGVLVLEVTDPGGPAAGRYRLDAGTGECAPTREPADLRLDASALGALYLGDESAQRLGALGRIAQERPGALALADAVFRTARRPWCPDIF</sequence>
<dbReference type="InterPro" id="IPR016181">
    <property type="entry name" value="Acyl_CoA_acyltransferase"/>
</dbReference>
<dbReference type="GO" id="GO:0034069">
    <property type="term" value="F:aminoglycoside N-acetyltransferase activity"/>
    <property type="evidence" value="ECO:0007669"/>
    <property type="project" value="TreeGrafter"/>
</dbReference>
<dbReference type="EMBL" id="LFML01000029">
    <property type="protein sequence ID" value="KMO98408.1"/>
    <property type="molecule type" value="Genomic_DNA"/>
</dbReference>
<feature type="binding site" evidence="4">
    <location>
        <begin position="93"/>
        <end position="98"/>
    </location>
    <ligand>
        <name>acetyl-CoA</name>
        <dbReference type="ChEBI" id="CHEBI:57288"/>
    </ligand>
</feature>
<dbReference type="PANTHER" id="PTHR37817">
    <property type="entry name" value="N-ACETYLTRANSFERASE EIS"/>
    <property type="match status" value="1"/>
</dbReference>
<reference evidence="6 7" key="1">
    <citation type="submission" date="2015-06" db="EMBL/GenBank/DDBJ databases">
        <title>Recapitulation of the evolution of biosynthetic gene clusters reveals hidden chemical diversity on bacterial genomes.</title>
        <authorList>
            <person name="Cruz-Morales P."/>
            <person name="Martinez-Guerrero C."/>
            <person name="Morales-Escalante M.A."/>
            <person name="Yanez-Guerra L.A."/>
            <person name="Kopp J.F."/>
            <person name="Feldmann J."/>
            <person name="Ramos-Aboites H.E."/>
            <person name="Barona-Gomez F."/>
        </authorList>
    </citation>
    <scope>NUCLEOTIDE SEQUENCE [LARGE SCALE GENOMIC DNA]</scope>
    <source>
        <strain evidence="6 7">ATCC 31245</strain>
    </source>
</reference>
<evidence type="ECO:0000256" key="1">
    <source>
        <dbReference type="ARBA" id="ARBA00009213"/>
    </source>
</evidence>
<dbReference type="OrthoDB" id="8399956at2"/>
<keyword evidence="7" id="KW-1185">Reference proteome</keyword>
<dbReference type="Gene3D" id="3.40.630.30">
    <property type="match status" value="2"/>
</dbReference>
<feature type="domain" description="N-acetyltransferase" evidence="5">
    <location>
        <begin position="3"/>
        <end position="156"/>
    </location>
</feature>
<dbReference type="Gene3D" id="3.30.1050.10">
    <property type="entry name" value="SCP2 sterol-binding domain"/>
    <property type="match status" value="1"/>
</dbReference>
<dbReference type="STRING" id="66430.ACS04_07400"/>
<dbReference type="RefSeq" id="WP_048475727.1">
    <property type="nucleotide sequence ID" value="NZ_JBIRUD010000002.1"/>
</dbReference>
<dbReference type="SUPFAM" id="SSF55718">
    <property type="entry name" value="SCP-like"/>
    <property type="match status" value="1"/>
</dbReference>
<dbReference type="InterPro" id="IPR025559">
    <property type="entry name" value="Eis_dom"/>
</dbReference>
<feature type="active site" description="Proton acceptor; via carboxylate" evidence="4">
    <location>
        <position position="414"/>
    </location>
</feature>
<dbReference type="GO" id="GO:0030649">
    <property type="term" value="P:aminoglycoside antibiotic catabolic process"/>
    <property type="evidence" value="ECO:0007669"/>
    <property type="project" value="TreeGrafter"/>
</dbReference>
<gene>
    <name evidence="6" type="ORF">ACS04_07400</name>
</gene>
<comment type="subunit">
    <text evidence="4">Homohexamer; trimer of dimers.</text>
</comment>
<dbReference type="PANTHER" id="PTHR37817:SF1">
    <property type="entry name" value="N-ACETYLTRANSFERASE EIS"/>
    <property type="match status" value="1"/>
</dbReference>
<dbReference type="InterPro" id="IPR051554">
    <property type="entry name" value="Acetyltransferase_Eis"/>
</dbReference>